<name>A0A8T0GNI5_CERPU</name>
<feature type="compositionally biased region" description="Basic residues" evidence="1">
    <location>
        <begin position="150"/>
        <end position="161"/>
    </location>
</feature>
<reference evidence="2" key="1">
    <citation type="submission" date="2020-06" db="EMBL/GenBank/DDBJ databases">
        <title>WGS assembly of Ceratodon purpureus strain R40.</title>
        <authorList>
            <person name="Carey S.B."/>
            <person name="Jenkins J."/>
            <person name="Shu S."/>
            <person name="Lovell J.T."/>
            <person name="Sreedasyam A."/>
            <person name="Maumus F."/>
            <person name="Tiley G.P."/>
            <person name="Fernandez-Pozo N."/>
            <person name="Barry K."/>
            <person name="Chen C."/>
            <person name="Wang M."/>
            <person name="Lipzen A."/>
            <person name="Daum C."/>
            <person name="Saski C.A."/>
            <person name="Payton A.C."/>
            <person name="Mcbreen J.C."/>
            <person name="Conrad R.E."/>
            <person name="Kollar L.M."/>
            <person name="Olsson S."/>
            <person name="Huttunen S."/>
            <person name="Landis J.B."/>
            <person name="Wickett N.J."/>
            <person name="Johnson M.G."/>
            <person name="Rensing S.A."/>
            <person name="Grimwood J."/>
            <person name="Schmutz J."/>
            <person name="Mcdaniel S.F."/>
        </authorList>
    </citation>
    <scope>NUCLEOTIDE SEQUENCE</scope>
    <source>
        <strain evidence="2">R40</strain>
    </source>
</reference>
<organism evidence="2 3">
    <name type="scientific">Ceratodon purpureus</name>
    <name type="common">Fire moss</name>
    <name type="synonym">Dicranum purpureum</name>
    <dbReference type="NCBI Taxonomy" id="3225"/>
    <lineage>
        <taxon>Eukaryota</taxon>
        <taxon>Viridiplantae</taxon>
        <taxon>Streptophyta</taxon>
        <taxon>Embryophyta</taxon>
        <taxon>Bryophyta</taxon>
        <taxon>Bryophytina</taxon>
        <taxon>Bryopsida</taxon>
        <taxon>Dicranidae</taxon>
        <taxon>Pseudoditrichales</taxon>
        <taxon>Ditrichaceae</taxon>
        <taxon>Ceratodon</taxon>
    </lineage>
</organism>
<evidence type="ECO:0000313" key="2">
    <source>
        <dbReference type="EMBL" id="KAG0560503.1"/>
    </source>
</evidence>
<sequence>MICKIAQNFHRFVYPPKPIRKEKIRAERNESSTFQVPKKKRTSRQNSLISIRQPNHSKLTNALITALSQHETSVALELNSPKSSTTLLYRSKIMHLSKTQLQEASRVSQHQPPLHSRSKTATRTRTAKKAQSRKTQSKTSNRSIYFRNLKPGRKKKKKKANAGREEGRRSKER</sequence>
<protein>
    <submittedName>
        <fullName evidence="2">Uncharacterized protein</fullName>
    </submittedName>
</protein>
<feature type="region of interest" description="Disordered" evidence="1">
    <location>
        <begin position="27"/>
        <end position="47"/>
    </location>
</feature>
<feature type="compositionally biased region" description="Polar residues" evidence="1">
    <location>
        <begin position="100"/>
        <end position="111"/>
    </location>
</feature>
<feature type="compositionally biased region" description="Basic residues" evidence="1">
    <location>
        <begin position="116"/>
        <end position="136"/>
    </location>
</feature>
<evidence type="ECO:0000313" key="3">
    <source>
        <dbReference type="Proteomes" id="UP000822688"/>
    </source>
</evidence>
<comment type="caution">
    <text evidence="2">The sequence shown here is derived from an EMBL/GenBank/DDBJ whole genome shotgun (WGS) entry which is preliminary data.</text>
</comment>
<gene>
    <name evidence="2" type="ORF">KC19_10G185000</name>
</gene>
<keyword evidence="3" id="KW-1185">Reference proteome</keyword>
<feature type="compositionally biased region" description="Basic and acidic residues" evidence="1">
    <location>
        <begin position="162"/>
        <end position="173"/>
    </location>
</feature>
<dbReference type="AlphaFoldDB" id="A0A8T0GNI5"/>
<dbReference type="EMBL" id="CM026431">
    <property type="protein sequence ID" value="KAG0560503.1"/>
    <property type="molecule type" value="Genomic_DNA"/>
</dbReference>
<accession>A0A8T0GNI5</accession>
<evidence type="ECO:0000256" key="1">
    <source>
        <dbReference type="SAM" id="MobiDB-lite"/>
    </source>
</evidence>
<proteinExistence type="predicted"/>
<dbReference type="Proteomes" id="UP000822688">
    <property type="component" value="Chromosome 10"/>
</dbReference>
<feature type="region of interest" description="Disordered" evidence="1">
    <location>
        <begin position="100"/>
        <end position="173"/>
    </location>
</feature>